<keyword evidence="3" id="KW-1185">Reference proteome</keyword>
<organism evidence="2 3">
    <name type="scientific">Arabidopsis thaliana x Arabidopsis arenosa</name>
    <dbReference type="NCBI Taxonomy" id="1240361"/>
    <lineage>
        <taxon>Eukaryota</taxon>
        <taxon>Viridiplantae</taxon>
        <taxon>Streptophyta</taxon>
        <taxon>Embryophyta</taxon>
        <taxon>Tracheophyta</taxon>
        <taxon>Spermatophyta</taxon>
        <taxon>Magnoliopsida</taxon>
        <taxon>eudicotyledons</taxon>
        <taxon>Gunneridae</taxon>
        <taxon>Pentapetalae</taxon>
        <taxon>rosids</taxon>
        <taxon>malvids</taxon>
        <taxon>Brassicales</taxon>
        <taxon>Brassicaceae</taxon>
        <taxon>Camelineae</taxon>
        <taxon>Arabidopsis</taxon>
    </lineage>
</organism>
<dbReference type="AlphaFoldDB" id="A0A8T1Z5H5"/>
<evidence type="ECO:0000313" key="3">
    <source>
        <dbReference type="Proteomes" id="UP000694240"/>
    </source>
</evidence>
<feature type="region of interest" description="Disordered" evidence="1">
    <location>
        <begin position="69"/>
        <end position="102"/>
    </location>
</feature>
<protein>
    <submittedName>
        <fullName evidence="2">Uncharacterized protein</fullName>
    </submittedName>
</protein>
<evidence type="ECO:0000313" key="2">
    <source>
        <dbReference type="EMBL" id="KAG7553323.1"/>
    </source>
</evidence>
<name>A0A8T1Z5H5_9BRAS</name>
<dbReference type="EMBL" id="JAEFBK010000011">
    <property type="protein sequence ID" value="KAG7553323.1"/>
    <property type="molecule type" value="Genomic_DNA"/>
</dbReference>
<dbReference type="Proteomes" id="UP000694240">
    <property type="component" value="Chromosome 11"/>
</dbReference>
<sequence length="102" mass="11542">MPNELGISHSVSIIDLKEKLSSFENQESSNKYLQSCIYTDKEKPHRLSRVNLPLLPRRRWWVFMVSSSSFSSTSSSSSISFLSTKSTSSSSLSHTTFPTFFP</sequence>
<proteinExistence type="predicted"/>
<comment type="caution">
    <text evidence="2">The sequence shown here is derived from an EMBL/GenBank/DDBJ whole genome shotgun (WGS) entry which is preliminary data.</text>
</comment>
<accession>A0A8T1Z5H5</accession>
<reference evidence="2 3" key="1">
    <citation type="submission" date="2020-12" db="EMBL/GenBank/DDBJ databases">
        <title>Concerted genomic and epigenomic changes stabilize Arabidopsis allopolyploids.</title>
        <authorList>
            <person name="Chen Z."/>
        </authorList>
    </citation>
    <scope>NUCLEOTIDE SEQUENCE [LARGE SCALE GENOMIC DNA]</scope>
    <source>
        <strain evidence="2">Allo738</strain>
        <tissue evidence="2">Leaf</tissue>
    </source>
</reference>
<gene>
    <name evidence="2" type="ORF">ISN45_Aa06g038560</name>
</gene>
<evidence type="ECO:0000256" key="1">
    <source>
        <dbReference type="SAM" id="MobiDB-lite"/>
    </source>
</evidence>